<name>A0ABQ1I4S3_9ALTE</name>
<keyword evidence="1" id="KW-1133">Transmembrane helix</keyword>
<proteinExistence type="predicted"/>
<feature type="transmembrane region" description="Helical" evidence="1">
    <location>
        <begin position="29"/>
        <end position="55"/>
    </location>
</feature>
<keyword evidence="1" id="KW-0472">Membrane</keyword>
<comment type="caution">
    <text evidence="2">The sequence shown here is derived from an EMBL/GenBank/DDBJ whole genome shotgun (WGS) entry which is preliminary data.</text>
</comment>
<evidence type="ECO:0000313" key="3">
    <source>
        <dbReference type="Proteomes" id="UP000651977"/>
    </source>
</evidence>
<keyword evidence="1" id="KW-0812">Transmembrane</keyword>
<evidence type="ECO:0008006" key="4">
    <source>
        <dbReference type="Google" id="ProtNLM"/>
    </source>
</evidence>
<keyword evidence="3" id="KW-1185">Reference proteome</keyword>
<dbReference type="RefSeq" id="WP_055731318.1">
    <property type="nucleotide sequence ID" value="NZ_BMDY01000019.1"/>
</dbReference>
<organism evidence="2 3">
    <name type="scientific">Agarivorans gilvus</name>
    <dbReference type="NCBI Taxonomy" id="680279"/>
    <lineage>
        <taxon>Bacteria</taxon>
        <taxon>Pseudomonadati</taxon>
        <taxon>Pseudomonadota</taxon>
        <taxon>Gammaproteobacteria</taxon>
        <taxon>Alteromonadales</taxon>
        <taxon>Alteromonadaceae</taxon>
        <taxon>Agarivorans</taxon>
    </lineage>
</organism>
<dbReference type="EMBL" id="BMDY01000019">
    <property type="protein sequence ID" value="GGB14143.1"/>
    <property type="molecule type" value="Genomic_DNA"/>
</dbReference>
<sequence>MSDEMNKSEVTVVDVKIPFMSMVVLMVKFAVASIPALLIISVIFGLVSMIFGGFFHGMGRF</sequence>
<protein>
    <recommendedName>
        <fullName evidence="4">Flagellar biosynthetic protein FliQ</fullName>
    </recommendedName>
</protein>
<evidence type="ECO:0000313" key="2">
    <source>
        <dbReference type="EMBL" id="GGB14143.1"/>
    </source>
</evidence>
<dbReference type="Proteomes" id="UP000651977">
    <property type="component" value="Unassembled WGS sequence"/>
</dbReference>
<accession>A0ABQ1I4S3</accession>
<evidence type="ECO:0000256" key="1">
    <source>
        <dbReference type="SAM" id="Phobius"/>
    </source>
</evidence>
<gene>
    <name evidence="2" type="ORF">GCM10007414_29440</name>
</gene>
<reference evidence="3" key="1">
    <citation type="journal article" date="2019" name="Int. J. Syst. Evol. Microbiol.">
        <title>The Global Catalogue of Microorganisms (GCM) 10K type strain sequencing project: providing services to taxonomists for standard genome sequencing and annotation.</title>
        <authorList>
            <consortium name="The Broad Institute Genomics Platform"/>
            <consortium name="The Broad Institute Genome Sequencing Center for Infectious Disease"/>
            <person name="Wu L."/>
            <person name="Ma J."/>
        </authorList>
    </citation>
    <scope>NUCLEOTIDE SEQUENCE [LARGE SCALE GENOMIC DNA]</scope>
    <source>
        <strain evidence="3">CGMCC 1.10131</strain>
    </source>
</reference>